<dbReference type="GO" id="GO:0050982">
    <property type="term" value="P:detection of mechanical stimulus"/>
    <property type="evidence" value="ECO:0007669"/>
    <property type="project" value="TreeGrafter"/>
</dbReference>
<proteinExistence type="predicted"/>
<sequence>MRRKSVASFEKKSGKMMPVRSFHDSKRKSIYDSGRESEFDKQKKSDLDKRRQSLHGSRKQSIHAIRRQSVHLNRKQSIRDVRQGMRDRSVHDSGTSKEGESDTREESEGKSDLPPEEIVEPGDAESLISHETEEEEEEEEEPSDESYMLPWWSIYVTYTVLFVLNLALAFYIMLYGLSLGYEKSLEWFLAFFNGFFMNAVFFMPAKVVAMATILVVILKYRITMRDQSPLTKLAEGMKLIEKEREVKRALYGHRRQRRGVPPAPLTVVEARQVLERLEAENEAKEVSLSLRQKYSHL</sequence>
<evidence type="ECO:0000313" key="4">
    <source>
        <dbReference type="Proteomes" id="UP000762676"/>
    </source>
</evidence>
<dbReference type="Proteomes" id="UP000762676">
    <property type="component" value="Unassembled WGS sequence"/>
</dbReference>
<dbReference type="PANTHER" id="PTHR10877:SF194">
    <property type="entry name" value="LOCATION OF VULVA DEFECTIVE 1"/>
    <property type="match status" value="1"/>
</dbReference>
<accession>A0AAV4GN77</accession>
<dbReference type="AlphaFoldDB" id="A0AAV4GN77"/>
<keyword evidence="2" id="KW-0472">Membrane</keyword>
<feature type="compositionally biased region" description="Basic residues" evidence="1">
    <location>
        <begin position="52"/>
        <end position="76"/>
    </location>
</feature>
<feature type="transmembrane region" description="Helical" evidence="2">
    <location>
        <begin position="155"/>
        <end position="175"/>
    </location>
</feature>
<gene>
    <name evidence="3" type="ORF">ElyMa_000718500</name>
</gene>
<dbReference type="PANTHER" id="PTHR10877">
    <property type="entry name" value="POLYCYSTIN FAMILY MEMBER"/>
    <property type="match status" value="1"/>
</dbReference>
<protein>
    <submittedName>
        <fullName evidence="3">Polycystic kidney disease protein 1-like 2</fullName>
    </submittedName>
</protein>
<feature type="compositionally biased region" description="Acidic residues" evidence="1">
    <location>
        <begin position="114"/>
        <end position="123"/>
    </location>
</feature>
<evidence type="ECO:0000256" key="2">
    <source>
        <dbReference type="SAM" id="Phobius"/>
    </source>
</evidence>
<evidence type="ECO:0000256" key="1">
    <source>
        <dbReference type="SAM" id="MobiDB-lite"/>
    </source>
</evidence>
<feature type="region of interest" description="Disordered" evidence="1">
    <location>
        <begin position="1"/>
        <end position="144"/>
    </location>
</feature>
<reference evidence="3 4" key="1">
    <citation type="journal article" date="2021" name="Elife">
        <title>Chloroplast acquisition without the gene transfer in kleptoplastic sea slugs, Plakobranchus ocellatus.</title>
        <authorList>
            <person name="Maeda T."/>
            <person name="Takahashi S."/>
            <person name="Yoshida T."/>
            <person name="Shimamura S."/>
            <person name="Takaki Y."/>
            <person name="Nagai Y."/>
            <person name="Toyoda A."/>
            <person name="Suzuki Y."/>
            <person name="Arimoto A."/>
            <person name="Ishii H."/>
            <person name="Satoh N."/>
            <person name="Nishiyama T."/>
            <person name="Hasebe M."/>
            <person name="Maruyama T."/>
            <person name="Minagawa J."/>
            <person name="Obokata J."/>
            <person name="Shigenobu S."/>
        </authorList>
    </citation>
    <scope>NUCLEOTIDE SEQUENCE [LARGE SCALE GENOMIC DNA]</scope>
</reference>
<dbReference type="EMBL" id="BMAT01001474">
    <property type="protein sequence ID" value="GFR86358.1"/>
    <property type="molecule type" value="Genomic_DNA"/>
</dbReference>
<feature type="compositionally biased region" description="Basic and acidic residues" evidence="1">
    <location>
        <begin position="21"/>
        <end position="51"/>
    </location>
</feature>
<feature type="compositionally biased region" description="Acidic residues" evidence="1">
    <location>
        <begin position="132"/>
        <end position="144"/>
    </location>
</feature>
<organism evidence="3 4">
    <name type="scientific">Elysia marginata</name>
    <dbReference type="NCBI Taxonomy" id="1093978"/>
    <lineage>
        <taxon>Eukaryota</taxon>
        <taxon>Metazoa</taxon>
        <taxon>Spiralia</taxon>
        <taxon>Lophotrochozoa</taxon>
        <taxon>Mollusca</taxon>
        <taxon>Gastropoda</taxon>
        <taxon>Heterobranchia</taxon>
        <taxon>Euthyneura</taxon>
        <taxon>Panpulmonata</taxon>
        <taxon>Sacoglossa</taxon>
        <taxon>Placobranchoidea</taxon>
        <taxon>Plakobranchidae</taxon>
        <taxon>Elysia</taxon>
    </lineage>
</organism>
<keyword evidence="4" id="KW-1185">Reference proteome</keyword>
<feature type="compositionally biased region" description="Basic and acidic residues" evidence="1">
    <location>
        <begin position="77"/>
        <end position="113"/>
    </location>
</feature>
<keyword evidence="2" id="KW-1133">Transmembrane helix</keyword>
<name>A0AAV4GN77_9GAST</name>
<keyword evidence="2" id="KW-0812">Transmembrane</keyword>
<dbReference type="InterPro" id="IPR051223">
    <property type="entry name" value="Polycystin"/>
</dbReference>
<feature type="transmembrane region" description="Helical" evidence="2">
    <location>
        <begin position="195"/>
        <end position="218"/>
    </location>
</feature>
<dbReference type="GO" id="GO:0016020">
    <property type="term" value="C:membrane"/>
    <property type="evidence" value="ECO:0007669"/>
    <property type="project" value="TreeGrafter"/>
</dbReference>
<dbReference type="GO" id="GO:0005262">
    <property type="term" value="F:calcium channel activity"/>
    <property type="evidence" value="ECO:0007669"/>
    <property type="project" value="TreeGrafter"/>
</dbReference>
<evidence type="ECO:0000313" key="3">
    <source>
        <dbReference type="EMBL" id="GFR86358.1"/>
    </source>
</evidence>
<comment type="caution">
    <text evidence="3">The sequence shown here is derived from an EMBL/GenBank/DDBJ whole genome shotgun (WGS) entry which is preliminary data.</text>
</comment>